<accession>A0A482IU51</accession>
<feature type="transmembrane region" description="Helical" evidence="1">
    <location>
        <begin position="21"/>
        <end position="43"/>
    </location>
</feature>
<dbReference type="Proteomes" id="UP000253772">
    <property type="component" value="Chromosome c1"/>
</dbReference>
<dbReference type="OrthoDB" id="9133279at2"/>
<proteinExistence type="predicted"/>
<gene>
    <name evidence="2" type="ORF">DDF84_012800</name>
</gene>
<keyword evidence="1" id="KW-0812">Transmembrane</keyword>
<dbReference type="EMBL" id="CP037900">
    <property type="protein sequence ID" value="QBP10564.1"/>
    <property type="molecule type" value="Genomic_DNA"/>
</dbReference>
<dbReference type="InterPro" id="IPR032314">
    <property type="entry name" value="DUF4845"/>
</dbReference>
<reference evidence="2 3" key="1">
    <citation type="submission" date="2019-03" db="EMBL/GenBank/DDBJ databases">
        <title>Comparative insights into the high quality Complete genome sequence of highly metal resistant Cupriavidus metallidurans strain BS1 isolated from a gold-copper mine.</title>
        <authorList>
            <person name="Mazhar H.S."/>
            <person name="Rensing C."/>
        </authorList>
    </citation>
    <scope>NUCLEOTIDE SEQUENCE [LARGE SCALE GENOMIC DNA]</scope>
    <source>
        <strain evidence="2 3">BS1</strain>
    </source>
</reference>
<evidence type="ECO:0000313" key="2">
    <source>
        <dbReference type="EMBL" id="QBP10564.1"/>
    </source>
</evidence>
<keyword evidence="1" id="KW-1133">Transmembrane helix</keyword>
<organism evidence="2 3">
    <name type="scientific">Cupriavidus metallidurans</name>
    <dbReference type="NCBI Taxonomy" id="119219"/>
    <lineage>
        <taxon>Bacteria</taxon>
        <taxon>Pseudomonadati</taxon>
        <taxon>Pseudomonadota</taxon>
        <taxon>Betaproteobacteria</taxon>
        <taxon>Burkholderiales</taxon>
        <taxon>Burkholderiaceae</taxon>
        <taxon>Cupriavidus</taxon>
    </lineage>
</organism>
<evidence type="ECO:0000256" key="1">
    <source>
        <dbReference type="SAM" id="Phobius"/>
    </source>
</evidence>
<keyword evidence="1" id="KW-0472">Membrane</keyword>
<dbReference type="RefSeq" id="WP_024569903.1">
    <property type="nucleotide sequence ID" value="NZ_CP037900.1"/>
</dbReference>
<protein>
    <submittedName>
        <fullName evidence="2">DUF4845 domain-containing protein</fullName>
    </submittedName>
</protein>
<sequence length="130" mass="14191">MGQKRLGSPGRVRFDVIHRARGFSLGSLLVVVIIVGAVAVPALKVIPSLIEYFSIKRAVNYAKGTGTKRSDVAASFDKQAAIDRISSLKGEDLDIEEDETGRIRAVGFEYRTEVQIYGPLSFLITYSGTQ</sequence>
<dbReference type="Pfam" id="PF16137">
    <property type="entry name" value="DUF4845"/>
    <property type="match status" value="1"/>
</dbReference>
<dbReference type="AlphaFoldDB" id="A0A482IU51"/>
<name>A0A482IU51_9BURK</name>
<evidence type="ECO:0000313" key="3">
    <source>
        <dbReference type="Proteomes" id="UP000253772"/>
    </source>
</evidence>